<name>A0A8J3M6G0_9ACTN</name>
<gene>
    <name evidence="1" type="ORF">Pka01_34910</name>
</gene>
<dbReference type="AlphaFoldDB" id="A0A8J3M6G0"/>
<dbReference type="RefSeq" id="WP_203883785.1">
    <property type="nucleotide sequence ID" value="NZ_BAABHH010000012.1"/>
</dbReference>
<organism evidence="1 2">
    <name type="scientific">Planotetraspora kaengkrachanensis</name>
    <dbReference type="NCBI Taxonomy" id="575193"/>
    <lineage>
        <taxon>Bacteria</taxon>
        <taxon>Bacillati</taxon>
        <taxon>Actinomycetota</taxon>
        <taxon>Actinomycetes</taxon>
        <taxon>Streptosporangiales</taxon>
        <taxon>Streptosporangiaceae</taxon>
        <taxon>Planotetraspora</taxon>
    </lineage>
</organism>
<evidence type="ECO:0000313" key="1">
    <source>
        <dbReference type="EMBL" id="GIG80364.1"/>
    </source>
</evidence>
<dbReference type="Proteomes" id="UP000630097">
    <property type="component" value="Unassembled WGS sequence"/>
</dbReference>
<accession>A0A8J3M6G0</accession>
<dbReference type="EMBL" id="BONV01000014">
    <property type="protein sequence ID" value="GIG80364.1"/>
    <property type="molecule type" value="Genomic_DNA"/>
</dbReference>
<proteinExistence type="predicted"/>
<keyword evidence="2" id="KW-1185">Reference proteome</keyword>
<reference evidence="1 2" key="1">
    <citation type="submission" date="2021-01" db="EMBL/GenBank/DDBJ databases">
        <title>Whole genome shotgun sequence of Planotetraspora kaengkrachanensis NBRC 104272.</title>
        <authorList>
            <person name="Komaki H."/>
            <person name="Tamura T."/>
        </authorList>
    </citation>
    <scope>NUCLEOTIDE SEQUENCE [LARGE SCALE GENOMIC DNA]</scope>
    <source>
        <strain evidence="1 2">NBRC 104272</strain>
    </source>
</reference>
<comment type="caution">
    <text evidence="1">The sequence shown here is derived from an EMBL/GenBank/DDBJ whole genome shotgun (WGS) entry which is preliminary data.</text>
</comment>
<dbReference type="Pfam" id="PF20212">
    <property type="entry name" value="DUF6572"/>
    <property type="match status" value="1"/>
</dbReference>
<sequence>MRLWKRKKHGIENPEVIDIISLTPDSDVIEIHMVQTVEWGGKGDQVLLIQDKLNAYLNFLLSGQLAEQAPAHAELPWRIVLFCQSEPPLEVRDFVEKAAPVAAESGGEFTWRMTSAAADS</sequence>
<protein>
    <submittedName>
        <fullName evidence="1">Uncharacterized protein</fullName>
    </submittedName>
</protein>
<evidence type="ECO:0000313" key="2">
    <source>
        <dbReference type="Proteomes" id="UP000630097"/>
    </source>
</evidence>
<dbReference type="InterPro" id="IPR046702">
    <property type="entry name" value="DUF6572"/>
</dbReference>